<comment type="caution">
    <text evidence="2">The sequence shown here is derived from an EMBL/GenBank/DDBJ whole genome shotgun (WGS) entry which is preliminary data.</text>
</comment>
<feature type="transmembrane region" description="Helical" evidence="1">
    <location>
        <begin position="84"/>
        <end position="107"/>
    </location>
</feature>
<sequence>MLASNRKTATTFGILLIFGLVSGILSSVPALERPEYLGTLALIKNQVLMAVFFQFMMATVYVCIAVIVYPIIKKYNAKLALGYFGFRIIGAAFLFVGIVSLLLLLFISERFVIEGQPSPSYYETIGELLRAYRDGLNHIGMILPWSLGGLILYYCSFRIKLFPHWLSVWGIIGCTFTLIATFLLMFDVIEIITPLYFIMNAPTAIFELVLAIYLLIKGFNPLVED</sequence>
<dbReference type="Pfam" id="PF14329">
    <property type="entry name" value="DUF4386"/>
    <property type="match status" value="1"/>
</dbReference>
<keyword evidence="1" id="KW-0812">Transmembrane</keyword>
<keyword evidence="3" id="KW-1185">Reference proteome</keyword>
<reference evidence="2 3" key="1">
    <citation type="journal article" date="2018" name="J. Microbiol.">
        <title>Bacillus spongiae sp. nov., isolated from sponge of Jeju Island.</title>
        <authorList>
            <person name="Lee G.E."/>
            <person name="Im W.T."/>
            <person name="Park J.S."/>
        </authorList>
    </citation>
    <scope>NUCLEOTIDE SEQUENCE [LARGE SCALE GENOMIC DNA]</scope>
    <source>
        <strain evidence="2 3">135PIL107-10</strain>
    </source>
</reference>
<name>A0ABU8HFL5_9BACI</name>
<feature type="transmembrane region" description="Helical" evidence="1">
    <location>
        <begin position="51"/>
        <end position="72"/>
    </location>
</feature>
<feature type="transmembrane region" description="Helical" evidence="1">
    <location>
        <begin position="12"/>
        <end position="31"/>
    </location>
</feature>
<dbReference type="InterPro" id="IPR025495">
    <property type="entry name" value="DUF4386"/>
</dbReference>
<gene>
    <name evidence="2" type="ORF">WAK64_12865</name>
</gene>
<accession>A0ABU8HFL5</accession>
<proteinExistence type="predicted"/>
<feature type="transmembrane region" description="Helical" evidence="1">
    <location>
        <begin position="136"/>
        <end position="154"/>
    </location>
</feature>
<feature type="transmembrane region" description="Helical" evidence="1">
    <location>
        <begin position="166"/>
        <end position="189"/>
    </location>
</feature>
<keyword evidence="1" id="KW-0472">Membrane</keyword>
<protein>
    <submittedName>
        <fullName evidence="2">DUF4386 domain-containing protein</fullName>
    </submittedName>
</protein>
<dbReference type="EMBL" id="JBBAXC010000010">
    <property type="protein sequence ID" value="MEI5907947.1"/>
    <property type="molecule type" value="Genomic_DNA"/>
</dbReference>
<dbReference type="Proteomes" id="UP001312865">
    <property type="component" value="Unassembled WGS sequence"/>
</dbReference>
<organism evidence="2 3">
    <name type="scientific">Bacillus spongiae</name>
    <dbReference type="NCBI Taxonomy" id="2683610"/>
    <lineage>
        <taxon>Bacteria</taxon>
        <taxon>Bacillati</taxon>
        <taxon>Bacillota</taxon>
        <taxon>Bacilli</taxon>
        <taxon>Bacillales</taxon>
        <taxon>Bacillaceae</taxon>
        <taxon>Bacillus</taxon>
    </lineage>
</organism>
<evidence type="ECO:0000313" key="3">
    <source>
        <dbReference type="Proteomes" id="UP001312865"/>
    </source>
</evidence>
<evidence type="ECO:0000313" key="2">
    <source>
        <dbReference type="EMBL" id="MEI5907947.1"/>
    </source>
</evidence>
<keyword evidence="1" id="KW-1133">Transmembrane helix</keyword>
<feature type="transmembrane region" description="Helical" evidence="1">
    <location>
        <begin position="195"/>
        <end position="216"/>
    </location>
</feature>
<evidence type="ECO:0000256" key="1">
    <source>
        <dbReference type="SAM" id="Phobius"/>
    </source>
</evidence>
<dbReference type="RefSeq" id="WP_336587390.1">
    <property type="nucleotide sequence ID" value="NZ_JBBAXC010000010.1"/>
</dbReference>